<dbReference type="PANTHER" id="PTHR46268">
    <property type="entry name" value="STRESS RESPONSE PROTEIN NHAX"/>
    <property type="match status" value="1"/>
</dbReference>
<keyword evidence="4" id="KW-1185">Reference proteome</keyword>
<dbReference type="Proteomes" id="UP000509626">
    <property type="component" value="Chromosome"/>
</dbReference>
<dbReference type="AlphaFoldDB" id="A0A7D5LA99"/>
<dbReference type="OrthoDB" id="341550at2157"/>
<gene>
    <name evidence="3" type="ORF">HUG12_09100</name>
</gene>
<dbReference type="GeneID" id="56037613"/>
<protein>
    <submittedName>
        <fullName evidence="3">Universal stress protein</fullName>
    </submittedName>
</protein>
<accession>A0A7D5LA99</accession>
<organism evidence="3 4">
    <name type="scientific">Halorarum salinum</name>
    <dbReference type="NCBI Taxonomy" id="2743089"/>
    <lineage>
        <taxon>Archaea</taxon>
        <taxon>Methanobacteriati</taxon>
        <taxon>Methanobacteriota</taxon>
        <taxon>Stenosarchaea group</taxon>
        <taxon>Halobacteria</taxon>
        <taxon>Halobacteriales</taxon>
        <taxon>Haloferacaceae</taxon>
        <taxon>Halorarum</taxon>
    </lineage>
</organism>
<evidence type="ECO:0000259" key="2">
    <source>
        <dbReference type="Pfam" id="PF00582"/>
    </source>
</evidence>
<dbReference type="Gene3D" id="3.40.50.620">
    <property type="entry name" value="HUPs"/>
    <property type="match status" value="1"/>
</dbReference>
<dbReference type="Pfam" id="PF00582">
    <property type="entry name" value="Usp"/>
    <property type="match status" value="1"/>
</dbReference>
<dbReference type="InterPro" id="IPR006016">
    <property type="entry name" value="UspA"/>
</dbReference>
<evidence type="ECO:0000256" key="1">
    <source>
        <dbReference type="ARBA" id="ARBA00008791"/>
    </source>
</evidence>
<dbReference type="EMBL" id="CP058579">
    <property type="protein sequence ID" value="QLG61872.1"/>
    <property type="molecule type" value="Genomic_DNA"/>
</dbReference>
<dbReference type="PANTHER" id="PTHR46268:SF6">
    <property type="entry name" value="UNIVERSAL STRESS PROTEIN UP12"/>
    <property type="match status" value="1"/>
</dbReference>
<reference evidence="3 4" key="1">
    <citation type="submission" date="2020-06" db="EMBL/GenBank/DDBJ databases">
        <title>NJ-3-1, isolated from saline soil.</title>
        <authorList>
            <person name="Cui H.L."/>
            <person name="Shi X."/>
        </authorList>
    </citation>
    <scope>NUCLEOTIDE SEQUENCE [LARGE SCALE GENOMIC DNA]</scope>
    <source>
        <strain evidence="3 4">NJ-3-1</strain>
    </source>
</reference>
<dbReference type="InterPro" id="IPR006015">
    <property type="entry name" value="Universal_stress_UspA"/>
</dbReference>
<feature type="domain" description="UspA" evidence="2">
    <location>
        <begin position="2"/>
        <end position="149"/>
    </location>
</feature>
<dbReference type="PRINTS" id="PR01438">
    <property type="entry name" value="UNVRSLSTRESS"/>
</dbReference>
<evidence type="ECO:0000313" key="4">
    <source>
        <dbReference type="Proteomes" id="UP000509626"/>
    </source>
</evidence>
<dbReference type="SUPFAM" id="SSF52402">
    <property type="entry name" value="Adenine nucleotide alpha hydrolases-like"/>
    <property type="match status" value="1"/>
</dbReference>
<dbReference type="RefSeq" id="WP_179268457.1">
    <property type="nucleotide sequence ID" value="NZ_CP058579.1"/>
</dbReference>
<comment type="similarity">
    <text evidence="1">Belongs to the universal stress protein A family.</text>
</comment>
<dbReference type="CDD" id="cd00293">
    <property type="entry name" value="USP-like"/>
    <property type="match status" value="1"/>
</dbReference>
<proteinExistence type="inferred from homology"/>
<evidence type="ECO:0000313" key="3">
    <source>
        <dbReference type="EMBL" id="QLG61872.1"/>
    </source>
</evidence>
<dbReference type="KEGG" id="halu:HUG12_09100"/>
<dbReference type="InterPro" id="IPR014729">
    <property type="entry name" value="Rossmann-like_a/b/a_fold"/>
</dbReference>
<sequence length="149" mass="16047">MKFLVATDGSTEAERALAYASDVCDAMGGSITVVHAVDPEVYDEGGTEPISGLSDADRRLIIENVEDAEERGLDLLEDAAAFARELGHDVETELLYGDPVLEITDYATEGGFDTVFVGHRGRSERTERMVGSVAKDVVERATVPVTVVR</sequence>
<name>A0A7D5LA99_9EURY</name>